<dbReference type="SUPFAM" id="SSF58104">
    <property type="entry name" value="Methyl-accepting chemotaxis protein (MCP) signaling domain"/>
    <property type="match status" value="1"/>
</dbReference>
<gene>
    <name evidence="2" type="ORF">H5410_064933</name>
</gene>
<protein>
    <submittedName>
        <fullName evidence="2">Uncharacterized protein</fullName>
    </submittedName>
</protein>
<name>A0A9J5VY01_SOLCO</name>
<dbReference type="PANTHER" id="PTHR33735:SF23">
    <property type="entry name" value="PTERIN-BINDING DOMAIN-CONTAINING PROTEIN"/>
    <property type="match status" value="1"/>
</dbReference>
<dbReference type="PANTHER" id="PTHR33735">
    <property type="entry name" value="EXPRESSED PROTEIN"/>
    <property type="match status" value="1"/>
</dbReference>
<dbReference type="EMBL" id="JACXVP010000267">
    <property type="protein sequence ID" value="KAG5568052.1"/>
    <property type="molecule type" value="Genomic_DNA"/>
</dbReference>
<comment type="caution">
    <text evidence="2">The sequence shown here is derived from an EMBL/GenBank/DDBJ whole genome shotgun (WGS) entry which is preliminary data.</text>
</comment>
<evidence type="ECO:0000256" key="1">
    <source>
        <dbReference type="SAM" id="MobiDB-lite"/>
    </source>
</evidence>
<feature type="compositionally biased region" description="Polar residues" evidence="1">
    <location>
        <begin position="183"/>
        <end position="204"/>
    </location>
</feature>
<evidence type="ECO:0000313" key="3">
    <source>
        <dbReference type="Proteomes" id="UP000824120"/>
    </source>
</evidence>
<evidence type="ECO:0000313" key="2">
    <source>
        <dbReference type="EMBL" id="KAG5568052.1"/>
    </source>
</evidence>
<organism evidence="2 3">
    <name type="scientific">Solanum commersonii</name>
    <name type="common">Commerson's wild potato</name>
    <name type="synonym">Commerson's nightshade</name>
    <dbReference type="NCBI Taxonomy" id="4109"/>
    <lineage>
        <taxon>Eukaryota</taxon>
        <taxon>Viridiplantae</taxon>
        <taxon>Streptophyta</taxon>
        <taxon>Embryophyta</taxon>
        <taxon>Tracheophyta</taxon>
        <taxon>Spermatophyta</taxon>
        <taxon>Magnoliopsida</taxon>
        <taxon>eudicotyledons</taxon>
        <taxon>Gunneridae</taxon>
        <taxon>Pentapetalae</taxon>
        <taxon>asterids</taxon>
        <taxon>lamiids</taxon>
        <taxon>Solanales</taxon>
        <taxon>Solanaceae</taxon>
        <taxon>Solanoideae</taxon>
        <taxon>Solaneae</taxon>
        <taxon>Solanum</taxon>
    </lineage>
</organism>
<reference evidence="2" key="1">
    <citation type="submission" date="2020-09" db="EMBL/GenBank/DDBJ databases">
        <title>De no assembly of potato wild relative species, Solanum commersonii.</title>
        <authorList>
            <person name="Cho K."/>
        </authorList>
    </citation>
    <scope>NUCLEOTIDE SEQUENCE</scope>
    <source>
        <strain evidence="2">LZ3.2</strain>
        <tissue evidence="2">Leaf</tissue>
    </source>
</reference>
<dbReference type="Proteomes" id="UP000824120">
    <property type="component" value="Unassembled WGS sequence"/>
</dbReference>
<dbReference type="AlphaFoldDB" id="A0A9J5VY01"/>
<accession>A0A9J5VY01</accession>
<keyword evidence="3" id="KW-1185">Reference proteome</keyword>
<dbReference type="OrthoDB" id="1927611at2759"/>
<proteinExistence type="predicted"/>
<sequence>MSTKITYVDPFYNQIISKKSNPSNSRRSYIHFNKINKPLNFLISNAKIVIFIVRCNSANSIGSDASPPGNSPSFGWKKWLLGFLLPLLLPAFKNKVSPSQLLKSNVDKAIETVETMSEIVEEVAEEVEKIAEEVETKLPGDSKLKESLDSIENLAQGAVNYAHQAQDLIHKIEDVEKEILEETQMQSNTTNQVERVSQELSSKN</sequence>
<feature type="region of interest" description="Disordered" evidence="1">
    <location>
        <begin position="182"/>
        <end position="204"/>
    </location>
</feature>